<feature type="domain" description="Carrier" evidence="1">
    <location>
        <begin position="1"/>
        <end position="75"/>
    </location>
</feature>
<dbReference type="EMBL" id="JBHMEP010000001">
    <property type="protein sequence ID" value="MFB9133631.1"/>
    <property type="molecule type" value="Genomic_DNA"/>
</dbReference>
<organism evidence="2 3">
    <name type="scientific">Vibrio olivae</name>
    <dbReference type="NCBI Taxonomy" id="1243002"/>
    <lineage>
        <taxon>Bacteria</taxon>
        <taxon>Pseudomonadati</taxon>
        <taxon>Pseudomonadota</taxon>
        <taxon>Gammaproteobacteria</taxon>
        <taxon>Vibrionales</taxon>
        <taxon>Vibrionaceae</taxon>
        <taxon>Vibrio</taxon>
    </lineage>
</organism>
<dbReference type="Proteomes" id="UP001589645">
    <property type="component" value="Unassembled WGS sequence"/>
</dbReference>
<gene>
    <name evidence="2" type="ORF">ACFFUV_01445</name>
</gene>
<sequence length="82" mass="9568">MNFDTWIRKRLASITGDEFNQLDANANLIEHGIHSLHMMRMLEHCQRITHSSLLYAQLAQQPTIAAWTHLLQRHNKADQTAY</sequence>
<dbReference type="RefSeq" id="WP_390189141.1">
    <property type="nucleotide sequence ID" value="NZ_JBHMEP010000001.1"/>
</dbReference>
<accession>A0ABV5HHD0</accession>
<comment type="caution">
    <text evidence="2">The sequence shown here is derived from an EMBL/GenBank/DDBJ whole genome shotgun (WGS) entry which is preliminary data.</text>
</comment>
<protein>
    <submittedName>
        <fullName evidence="2">Phosphopantetheine-binding protein</fullName>
    </submittedName>
</protein>
<dbReference type="Pfam" id="PF00550">
    <property type="entry name" value="PP-binding"/>
    <property type="match status" value="1"/>
</dbReference>
<proteinExistence type="predicted"/>
<reference evidence="2 3" key="1">
    <citation type="submission" date="2024-09" db="EMBL/GenBank/DDBJ databases">
        <authorList>
            <person name="Sun Q."/>
            <person name="Mori K."/>
        </authorList>
    </citation>
    <scope>NUCLEOTIDE SEQUENCE [LARGE SCALE GENOMIC DNA]</scope>
    <source>
        <strain evidence="2 3">CECT 8064</strain>
    </source>
</reference>
<dbReference type="InterPro" id="IPR009081">
    <property type="entry name" value="PP-bd_ACP"/>
</dbReference>
<name>A0ABV5HHD0_9VIBR</name>
<evidence type="ECO:0000313" key="3">
    <source>
        <dbReference type="Proteomes" id="UP001589645"/>
    </source>
</evidence>
<dbReference type="PROSITE" id="PS50075">
    <property type="entry name" value="CARRIER"/>
    <property type="match status" value="1"/>
</dbReference>
<dbReference type="SUPFAM" id="SSF47336">
    <property type="entry name" value="ACP-like"/>
    <property type="match status" value="1"/>
</dbReference>
<dbReference type="InterPro" id="IPR036736">
    <property type="entry name" value="ACP-like_sf"/>
</dbReference>
<evidence type="ECO:0000313" key="2">
    <source>
        <dbReference type="EMBL" id="MFB9133631.1"/>
    </source>
</evidence>
<evidence type="ECO:0000259" key="1">
    <source>
        <dbReference type="PROSITE" id="PS50075"/>
    </source>
</evidence>
<dbReference type="Gene3D" id="1.10.1200.10">
    <property type="entry name" value="ACP-like"/>
    <property type="match status" value="1"/>
</dbReference>
<keyword evidence="3" id="KW-1185">Reference proteome</keyword>